<evidence type="ECO:0000256" key="4">
    <source>
        <dbReference type="ARBA" id="ARBA00022679"/>
    </source>
</evidence>
<reference evidence="11" key="1">
    <citation type="submission" date="2017-09" db="EMBL/GenBank/DDBJ databases">
        <title>Depth-based differentiation of microbial function through sediment-hosted aquifers and enrichment of novel symbionts in the deep terrestrial subsurface.</title>
        <authorList>
            <person name="Probst A.J."/>
            <person name="Ladd B."/>
            <person name="Jarett J.K."/>
            <person name="Geller-Mcgrath D.E."/>
            <person name="Sieber C.M.K."/>
            <person name="Emerson J.B."/>
            <person name="Anantharaman K."/>
            <person name="Thomas B.C."/>
            <person name="Malmstrom R."/>
            <person name="Stieglmeier M."/>
            <person name="Klingl A."/>
            <person name="Woyke T."/>
            <person name="Ryan C.M."/>
            <person name="Banfield J.F."/>
        </authorList>
    </citation>
    <scope>NUCLEOTIDE SEQUENCE [LARGE SCALE GENOMIC DNA]</scope>
</reference>
<evidence type="ECO:0000259" key="9">
    <source>
        <dbReference type="Pfam" id="PF13231"/>
    </source>
</evidence>
<dbReference type="AlphaFoldDB" id="A0A2M6YTY6"/>
<dbReference type="GO" id="GO:0016763">
    <property type="term" value="F:pentosyltransferase activity"/>
    <property type="evidence" value="ECO:0007669"/>
    <property type="project" value="TreeGrafter"/>
</dbReference>
<evidence type="ECO:0000256" key="7">
    <source>
        <dbReference type="ARBA" id="ARBA00023136"/>
    </source>
</evidence>
<evidence type="ECO:0000256" key="1">
    <source>
        <dbReference type="ARBA" id="ARBA00004651"/>
    </source>
</evidence>
<dbReference type="PANTHER" id="PTHR33908">
    <property type="entry name" value="MANNOSYLTRANSFERASE YKCB-RELATED"/>
    <property type="match status" value="1"/>
</dbReference>
<evidence type="ECO:0000313" key="10">
    <source>
        <dbReference type="EMBL" id="PIU36941.1"/>
    </source>
</evidence>
<keyword evidence="2" id="KW-1003">Cell membrane</keyword>
<dbReference type="InterPro" id="IPR050297">
    <property type="entry name" value="LipidA_mod_glycosyltrf_83"/>
</dbReference>
<feature type="transmembrane region" description="Helical" evidence="8">
    <location>
        <begin position="348"/>
        <end position="366"/>
    </location>
</feature>
<feature type="transmembrane region" description="Helical" evidence="8">
    <location>
        <begin position="297"/>
        <end position="315"/>
    </location>
</feature>
<keyword evidence="6 8" id="KW-1133">Transmembrane helix</keyword>
<dbReference type="InterPro" id="IPR038731">
    <property type="entry name" value="RgtA/B/C-like"/>
</dbReference>
<keyword evidence="3" id="KW-0328">Glycosyltransferase</keyword>
<feature type="transmembrane region" description="Helical" evidence="8">
    <location>
        <begin position="268"/>
        <end position="290"/>
    </location>
</feature>
<comment type="caution">
    <text evidence="10">The sequence shown here is derived from an EMBL/GenBank/DDBJ whole genome shotgun (WGS) entry which is preliminary data.</text>
</comment>
<feature type="transmembrane region" description="Helical" evidence="8">
    <location>
        <begin position="321"/>
        <end position="341"/>
    </location>
</feature>
<evidence type="ECO:0000256" key="6">
    <source>
        <dbReference type="ARBA" id="ARBA00022989"/>
    </source>
</evidence>
<name>A0A2M6YTY6_9BACT</name>
<feature type="transmembrane region" description="Helical" evidence="8">
    <location>
        <begin position="122"/>
        <end position="141"/>
    </location>
</feature>
<feature type="transmembrane region" description="Helical" evidence="8">
    <location>
        <begin position="171"/>
        <end position="203"/>
    </location>
</feature>
<keyword evidence="4" id="KW-0808">Transferase</keyword>
<evidence type="ECO:0000256" key="8">
    <source>
        <dbReference type="SAM" id="Phobius"/>
    </source>
</evidence>
<accession>A0A2M6YTY6</accession>
<sequence>MSILSFPRRRESRTSIFSYFILTLCSFLAFYICFYKLGFAALENWDEAWYADVTRHMLQSKEFFVLYWNRIVFLDKPPLYMWLSALSSQFFGLSEFSLRFTSALSAFATTILIMIYSYQNFGLIPALISFSTLAFNNLFIWRARSGNLDSLLTLLFVIFYFLIISKKKNKYSLIGLVLGLTYLTKLTVVLFPLLAFIILEIIYENKKLFFNIPNYLKLLFIFVITGGIWLYLGSNKIGPTFYQYFLFHADQGVSNISLANFKFDYLSYAYYSLQRRFFWLVLLGLILALTKLRDKKYLAQIIFACGLLFQLSFSVKNNNWYLLPAMPFWSMLAALATYHLFKLFKKIKLGFILMAVFSIISLYISYKTFTVNIKAVINANGPETIKTASIKLKELTKDNDIMVRLDHLYPTTVYYSDRKVLSSPDGAGDSGLFVSRELLKKRIQLKEISWLVGKNGDADAFLKSDPSQQYKIIKIGEETILRAL</sequence>
<evidence type="ECO:0000256" key="2">
    <source>
        <dbReference type="ARBA" id="ARBA00022475"/>
    </source>
</evidence>
<proteinExistence type="predicted"/>
<protein>
    <recommendedName>
        <fullName evidence="9">Glycosyltransferase RgtA/B/C/D-like domain-containing protein</fullName>
    </recommendedName>
</protein>
<comment type="subcellular location">
    <subcellularLocation>
        <location evidence="1">Cell membrane</location>
        <topology evidence="1">Multi-pass membrane protein</topology>
    </subcellularLocation>
</comment>
<dbReference type="GO" id="GO:0005886">
    <property type="term" value="C:plasma membrane"/>
    <property type="evidence" value="ECO:0007669"/>
    <property type="project" value="UniProtKB-SubCell"/>
</dbReference>
<feature type="domain" description="Glycosyltransferase RgtA/B/C/D-like" evidence="9">
    <location>
        <begin position="75"/>
        <end position="224"/>
    </location>
</feature>
<feature type="transmembrane region" description="Helical" evidence="8">
    <location>
        <begin position="148"/>
        <end position="165"/>
    </location>
</feature>
<feature type="transmembrane region" description="Helical" evidence="8">
    <location>
        <begin position="215"/>
        <end position="232"/>
    </location>
</feature>
<evidence type="ECO:0000313" key="11">
    <source>
        <dbReference type="Proteomes" id="UP000230184"/>
    </source>
</evidence>
<evidence type="ECO:0000256" key="5">
    <source>
        <dbReference type="ARBA" id="ARBA00022692"/>
    </source>
</evidence>
<dbReference type="EMBL" id="PEWY01000098">
    <property type="protein sequence ID" value="PIU36941.1"/>
    <property type="molecule type" value="Genomic_DNA"/>
</dbReference>
<dbReference type="Pfam" id="PF13231">
    <property type="entry name" value="PMT_2"/>
    <property type="match status" value="1"/>
</dbReference>
<organism evidence="10 11">
    <name type="scientific">Candidatus Roizmanbacteria bacterium CG07_land_8_20_14_0_80_34_15</name>
    <dbReference type="NCBI Taxonomy" id="1974849"/>
    <lineage>
        <taxon>Bacteria</taxon>
        <taxon>Candidatus Roizmaniibacteriota</taxon>
    </lineage>
</organism>
<dbReference type="Proteomes" id="UP000230184">
    <property type="component" value="Unassembled WGS sequence"/>
</dbReference>
<dbReference type="PANTHER" id="PTHR33908:SF11">
    <property type="entry name" value="MEMBRANE PROTEIN"/>
    <property type="match status" value="1"/>
</dbReference>
<evidence type="ECO:0000256" key="3">
    <source>
        <dbReference type="ARBA" id="ARBA00022676"/>
    </source>
</evidence>
<dbReference type="GO" id="GO:0009103">
    <property type="term" value="P:lipopolysaccharide biosynthetic process"/>
    <property type="evidence" value="ECO:0007669"/>
    <property type="project" value="UniProtKB-ARBA"/>
</dbReference>
<feature type="transmembrane region" description="Helical" evidence="8">
    <location>
        <begin position="96"/>
        <end position="116"/>
    </location>
</feature>
<gene>
    <name evidence="10" type="ORF">COT02_03430</name>
</gene>
<keyword evidence="7 8" id="KW-0472">Membrane</keyword>
<keyword evidence="5 8" id="KW-0812">Transmembrane</keyword>
<feature type="transmembrane region" description="Helical" evidence="8">
    <location>
        <begin position="16"/>
        <end position="35"/>
    </location>
</feature>